<dbReference type="PROSITE" id="PS51257">
    <property type="entry name" value="PROKAR_LIPOPROTEIN"/>
    <property type="match status" value="1"/>
</dbReference>
<gene>
    <name evidence="3" type="ORF">GCM10023184_07680</name>
</gene>
<evidence type="ECO:0000259" key="2">
    <source>
        <dbReference type="Pfam" id="PF19335"/>
    </source>
</evidence>
<feature type="signal peptide" evidence="1">
    <location>
        <begin position="1"/>
        <end position="16"/>
    </location>
</feature>
<protein>
    <recommendedName>
        <fullName evidence="2">Heavy metal binding domain-containing protein</fullName>
    </recommendedName>
</protein>
<feature type="chain" id="PRO_5046375603" description="Heavy metal binding domain-containing protein" evidence="1">
    <location>
        <begin position="17"/>
        <end position="326"/>
    </location>
</feature>
<evidence type="ECO:0000256" key="1">
    <source>
        <dbReference type="SAM" id="SignalP"/>
    </source>
</evidence>
<keyword evidence="1" id="KW-0732">Signal</keyword>
<dbReference type="InterPro" id="IPR045800">
    <property type="entry name" value="HMBD"/>
</dbReference>
<comment type="caution">
    <text evidence="3">The sequence shown here is derived from an EMBL/GenBank/DDBJ whole genome shotgun (WGS) entry which is preliminary data.</text>
</comment>
<dbReference type="Pfam" id="PF19335">
    <property type="entry name" value="HMBD"/>
    <property type="match status" value="1"/>
</dbReference>
<organism evidence="3 4">
    <name type="scientific">Flaviaesturariibacter amylovorans</name>
    <dbReference type="NCBI Taxonomy" id="1084520"/>
    <lineage>
        <taxon>Bacteria</taxon>
        <taxon>Pseudomonadati</taxon>
        <taxon>Bacteroidota</taxon>
        <taxon>Chitinophagia</taxon>
        <taxon>Chitinophagales</taxon>
        <taxon>Chitinophagaceae</taxon>
        <taxon>Flaviaestuariibacter</taxon>
    </lineage>
</organism>
<feature type="domain" description="Heavy metal binding" evidence="2">
    <location>
        <begin position="44"/>
        <end position="69"/>
    </location>
</feature>
<keyword evidence="4" id="KW-1185">Reference proteome</keyword>
<sequence length="326" mass="34275">MKQITTILLASVLLLAACSDSKTSGTGSSDSTSTAAADGHQHAYRCPMHPEVTGKEGDTCPKCGMKLEHSDAAPDAGGTYFMQFAATPTAIAPGKPVTLSLTPKKKGAESESVALDVEHEKKIHLILVSDDLSWFDHIHPEFAEGGAYTVPATFPAPGKYTAFADYKPSGGGHVVDKIDIDVAGTAPAAKSFSQEKLSGTSGDYSFELQPAGGKLVTGTPLHIAGVVKKGGKEIDANTLDNYLGAKAHFVLISLNEKEYLHVHPEVANGRFDLHTTIEKPGTYRGWVQFNADGTIHTIDFTWNVTKGTGAPAVDAGHGAAGDHSNH</sequence>
<dbReference type="Proteomes" id="UP001501725">
    <property type="component" value="Unassembled WGS sequence"/>
</dbReference>
<dbReference type="RefSeq" id="WP_345253540.1">
    <property type="nucleotide sequence ID" value="NZ_BAABGY010000002.1"/>
</dbReference>
<accession>A0ABP8GCD1</accession>
<dbReference type="EMBL" id="BAABGY010000002">
    <property type="protein sequence ID" value="GAA4321706.1"/>
    <property type="molecule type" value="Genomic_DNA"/>
</dbReference>
<name>A0ABP8GCD1_9BACT</name>
<reference evidence="4" key="1">
    <citation type="journal article" date="2019" name="Int. J. Syst. Evol. Microbiol.">
        <title>The Global Catalogue of Microorganisms (GCM) 10K type strain sequencing project: providing services to taxonomists for standard genome sequencing and annotation.</title>
        <authorList>
            <consortium name="The Broad Institute Genomics Platform"/>
            <consortium name="The Broad Institute Genome Sequencing Center for Infectious Disease"/>
            <person name="Wu L."/>
            <person name="Ma J."/>
        </authorList>
    </citation>
    <scope>NUCLEOTIDE SEQUENCE [LARGE SCALE GENOMIC DNA]</scope>
    <source>
        <strain evidence="4">JCM 17919</strain>
    </source>
</reference>
<evidence type="ECO:0000313" key="3">
    <source>
        <dbReference type="EMBL" id="GAA4321706.1"/>
    </source>
</evidence>
<proteinExistence type="predicted"/>
<evidence type="ECO:0000313" key="4">
    <source>
        <dbReference type="Proteomes" id="UP001501725"/>
    </source>
</evidence>